<dbReference type="AlphaFoldDB" id="A0A918VR05"/>
<keyword evidence="2" id="KW-1185">Reference proteome</keyword>
<name>A0A918VR05_9ACTN</name>
<protein>
    <submittedName>
        <fullName evidence="1">Uncharacterized protein</fullName>
    </submittedName>
</protein>
<sequence length="58" mass="5594">MAALLRADLSALTVRAAVHLALNAEAALEEETGGTGTGAGSGTATDLAGLLAGEGMRV</sequence>
<organism evidence="1 2">
    <name type="scientific">Streptomyces echinoruber</name>
    <dbReference type="NCBI Taxonomy" id="68898"/>
    <lineage>
        <taxon>Bacteria</taxon>
        <taxon>Bacillati</taxon>
        <taxon>Actinomycetota</taxon>
        <taxon>Actinomycetes</taxon>
        <taxon>Kitasatosporales</taxon>
        <taxon>Streptomycetaceae</taxon>
        <taxon>Streptomyces</taxon>
    </lineage>
</organism>
<reference evidence="1" key="2">
    <citation type="submission" date="2020-09" db="EMBL/GenBank/DDBJ databases">
        <authorList>
            <person name="Sun Q."/>
            <person name="Ohkuma M."/>
        </authorList>
    </citation>
    <scope>NUCLEOTIDE SEQUENCE</scope>
    <source>
        <strain evidence="1">JCM 5016</strain>
    </source>
</reference>
<accession>A0A918VR05</accession>
<reference evidence="1" key="1">
    <citation type="journal article" date="2014" name="Int. J. Syst. Evol. Microbiol.">
        <title>Complete genome sequence of Corynebacterium casei LMG S-19264T (=DSM 44701T), isolated from a smear-ripened cheese.</title>
        <authorList>
            <consortium name="US DOE Joint Genome Institute (JGI-PGF)"/>
            <person name="Walter F."/>
            <person name="Albersmeier A."/>
            <person name="Kalinowski J."/>
            <person name="Ruckert C."/>
        </authorList>
    </citation>
    <scope>NUCLEOTIDE SEQUENCE</scope>
    <source>
        <strain evidence="1">JCM 5016</strain>
    </source>
</reference>
<dbReference type="EMBL" id="BMWH01000049">
    <property type="protein sequence ID" value="GHA17675.1"/>
    <property type="molecule type" value="Genomic_DNA"/>
</dbReference>
<evidence type="ECO:0000313" key="1">
    <source>
        <dbReference type="EMBL" id="GHA17675.1"/>
    </source>
</evidence>
<gene>
    <name evidence="1" type="ORF">GCM10010389_64880</name>
</gene>
<evidence type="ECO:0000313" key="2">
    <source>
        <dbReference type="Proteomes" id="UP000623010"/>
    </source>
</evidence>
<dbReference type="Proteomes" id="UP000623010">
    <property type="component" value="Unassembled WGS sequence"/>
</dbReference>
<comment type="caution">
    <text evidence="1">The sequence shown here is derived from an EMBL/GenBank/DDBJ whole genome shotgun (WGS) entry which is preliminary data.</text>
</comment>
<proteinExistence type="predicted"/>